<dbReference type="Gene3D" id="1.10.10.1200">
    <property type="entry name" value="MAGE homology domain, winged helix WH1 motif"/>
    <property type="match status" value="1"/>
</dbReference>
<dbReference type="GO" id="GO:0000122">
    <property type="term" value="P:negative regulation of transcription by RNA polymerase II"/>
    <property type="evidence" value="ECO:0007669"/>
    <property type="project" value="TreeGrafter"/>
</dbReference>
<dbReference type="FunFam" id="1.10.10.1210:FF:000001">
    <property type="entry name" value="melanoma-associated antigen D1"/>
    <property type="match status" value="1"/>
</dbReference>
<evidence type="ECO:0000313" key="3">
    <source>
        <dbReference type="Proteomes" id="UP000515208"/>
    </source>
</evidence>
<gene>
    <name evidence="4" type="primary">LOC104988299</name>
</gene>
<evidence type="ECO:0000256" key="1">
    <source>
        <dbReference type="SAM" id="MobiDB-lite"/>
    </source>
</evidence>
<dbReference type="Proteomes" id="UP000515208">
    <property type="component" value="Unplaced"/>
</dbReference>
<dbReference type="Pfam" id="PF01454">
    <property type="entry name" value="MAGE"/>
    <property type="match status" value="1"/>
</dbReference>
<keyword evidence="3" id="KW-1185">Reference proteome</keyword>
<dbReference type="PANTHER" id="PTHR11736:SF67">
    <property type="entry name" value="MELANOMA-ASSOCIATED ANTIGEN B6B"/>
    <property type="match status" value="1"/>
</dbReference>
<protein>
    <submittedName>
        <fullName evidence="4">Melanoma-associated antigen B17-like</fullName>
    </submittedName>
</protein>
<accession>A0A6P3H771</accession>
<dbReference type="GO" id="GO:0005634">
    <property type="term" value="C:nucleus"/>
    <property type="evidence" value="ECO:0007669"/>
    <property type="project" value="TreeGrafter"/>
</dbReference>
<feature type="compositionally biased region" description="Polar residues" evidence="1">
    <location>
        <begin position="21"/>
        <end position="31"/>
    </location>
</feature>
<dbReference type="SMART" id="SM01373">
    <property type="entry name" value="MAGE"/>
    <property type="match status" value="1"/>
</dbReference>
<dbReference type="PANTHER" id="PTHR11736">
    <property type="entry name" value="MELANOMA-ASSOCIATED ANTIGEN MAGE ANTIGEN"/>
    <property type="match status" value="1"/>
</dbReference>
<dbReference type="RefSeq" id="XP_010837886.1">
    <property type="nucleotide sequence ID" value="XM_010839584.1"/>
</dbReference>
<dbReference type="PROSITE" id="PS50838">
    <property type="entry name" value="MAGE"/>
    <property type="match status" value="1"/>
</dbReference>
<dbReference type="AlphaFoldDB" id="A0A6P3H771"/>
<dbReference type="InterPro" id="IPR037445">
    <property type="entry name" value="MAGE"/>
</dbReference>
<dbReference type="InterPro" id="IPR021072">
    <property type="entry name" value="MAGE_N"/>
</dbReference>
<dbReference type="InterPro" id="IPR041899">
    <property type="entry name" value="MAGE_WH2"/>
</dbReference>
<dbReference type="KEGG" id="bbis:104988299"/>
<dbReference type="SMART" id="SM01392">
    <property type="entry name" value="MAGE_N"/>
    <property type="match status" value="1"/>
</dbReference>
<feature type="region of interest" description="Disordered" evidence="1">
    <location>
        <begin position="21"/>
        <end position="110"/>
    </location>
</feature>
<dbReference type="InterPro" id="IPR041898">
    <property type="entry name" value="MAGE_WH1"/>
</dbReference>
<feature type="compositionally biased region" description="Polar residues" evidence="1">
    <location>
        <begin position="42"/>
        <end position="56"/>
    </location>
</feature>
<evidence type="ECO:0000259" key="2">
    <source>
        <dbReference type="PROSITE" id="PS50838"/>
    </source>
</evidence>
<reference evidence="4" key="1">
    <citation type="submission" date="2025-08" db="UniProtKB">
        <authorList>
            <consortium name="RefSeq"/>
        </authorList>
    </citation>
    <scope>IDENTIFICATION</scope>
    <source>
        <tissue evidence="4">Blood</tissue>
    </source>
</reference>
<dbReference type="FunFam" id="1.10.10.1200:FF:000007">
    <property type="entry name" value="Melanoma-associated antigen C2"/>
    <property type="match status" value="1"/>
</dbReference>
<dbReference type="Gene3D" id="1.10.10.1210">
    <property type="entry name" value="MAGE homology domain, winged helix WH2 motif"/>
    <property type="match status" value="1"/>
</dbReference>
<feature type="domain" description="MAGE" evidence="2">
    <location>
        <begin position="110"/>
        <end position="297"/>
    </location>
</feature>
<sequence length="309" mass="34175">MPVHFSPGVCGFDIFQVQGDTQYPQEAQTSAVAAPKEEFPSSPLSVPQGSPLSSPATGDHQELQEAMAPSSPDAGPSFSGSDKGAQGPEEESAGASQAAPATQSPRKDPLTRKASMLLEFLLERSTKKEPISQHALLKVVGSKYRQHIPEFLRRASKHMELVFGLELTEVDRSRNIYALINKLNLGGDEGLSDEGGVPKSGFLMVLLGIIFMKGNRATREEVWEFLSMLGVYTGRRHWIFGEPRRLITKDLVQKKYLKYRQVPNGDPPHYEFLWGSRGCVEANKMKVLEVLAKIHDRSQLPSQTSMTRL</sequence>
<dbReference type="InterPro" id="IPR002190">
    <property type="entry name" value="MHD_dom"/>
</dbReference>
<name>A0A6P3H771_BISBB</name>
<dbReference type="Pfam" id="PF12440">
    <property type="entry name" value="MAGE_N"/>
    <property type="match status" value="1"/>
</dbReference>
<organism evidence="3 4">
    <name type="scientific">Bison bison bison</name>
    <name type="common">North American plains bison</name>
    <dbReference type="NCBI Taxonomy" id="43346"/>
    <lineage>
        <taxon>Eukaryota</taxon>
        <taxon>Metazoa</taxon>
        <taxon>Chordata</taxon>
        <taxon>Craniata</taxon>
        <taxon>Vertebrata</taxon>
        <taxon>Euteleostomi</taxon>
        <taxon>Mammalia</taxon>
        <taxon>Eutheria</taxon>
        <taxon>Laurasiatheria</taxon>
        <taxon>Artiodactyla</taxon>
        <taxon>Ruminantia</taxon>
        <taxon>Pecora</taxon>
        <taxon>Bovidae</taxon>
        <taxon>Bovinae</taxon>
        <taxon>Bison</taxon>
    </lineage>
</organism>
<evidence type="ECO:0000313" key="4">
    <source>
        <dbReference type="RefSeq" id="XP_010837886.1"/>
    </source>
</evidence>
<proteinExistence type="predicted"/>
<dbReference type="GeneID" id="104988299"/>
<dbReference type="OrthoDB" id="9719477at2759"/>